<comment type="similarity">
    <text evidence="4">Belongs to the MsrA Met sulfoxide reductase family.</text>
</comment>
<evidence type="ECO:0000313" key="8">
    <source>
        <dbReference type="Proteomes" id="UP000027746"/>
    </source>
</evidence>
<comment type="catalytic activity">
    <reaction evidence="2 4">
        <text>L-methionyl-[protein] + [thioredoxin]-disulfide + H2O = L-methionyl-(S)-S-oxide-[protein] + [thioredoxin]-dithiol</text>
        <dbReference type="Rhea" id="RHEA:14217"/>
        <dbReference type="Rhea" id="RHEA-COMP:10698"/>
        <dbReference type="Rhea" id="RHEA-COMP:10700"/>
        <dbReference type="Rhea" id="RHEA-COMP:12313"/>
        <dbReference type="Rhea" id="RHEA-COMP:12315"/>
        <dbReference type="ChEBI" id="CHEBI:15377"/>
        <dbReference type="ChEBI" id="CHEBI:16044"/>
        <dbReference type="ChEBI" id="CHEBI:29950"/>
        <dbReference type="ChEBI" id="CHEBI:44120"/>
        <dbReference type="ChEBI" id="CHEBI:50058"/>
        <dbReference type="EC" id="1.8.4.11"/>
    </reaction>
</comment>
<dbReference type="Gene3D" id="3.30.1060.10">
    <property type="entry name" value="Peptide methionine sulphoxide reductase MsrA"/>
    <property type="match status" value="1"/>
</dbReference>
<dbReference type="AlphaFoldDB" id="A0A073J5U8"/>
<dbReference type="HAMAP" id="MF_01401">
    <property type="entry name" value="MsrA"/>
    <property type="match status" value="1"/>
</dbReference>
<feature type="domain" description="Peptide methionine sulphoxide reductase MsrA" evidence="6">
    <location>
        <begin position="35"/>
        <end position="178"/>
    </location>
</feature>
<proteinExistence type="inferred from homology"/>
<comment type="catalytic activity">
    <reaction evidence="3 4">
        <text>[thioredoxin]-disulfide + L-methionine + H2O = L-methionine (S)-S-oxide + [thioredoxin]-dithiol</text>
        <dbReference type="Rhea" id="RHEA:19993"/>
        <dbReference type="Rhea" id="RHEA-COMP:10698"/>
        <dbReference type="Rhea" id="RHEA-COMP:10700"/>
        <dbReference type="ChEBI" id="CHEBI:15377"/>
        <dbReference type="ChEBI" id="CHEBI:29950"/>
        <dbReference type="ChEBI" id="CHEBI:50058"/>
        <dbReference type="ChEBI" id="CHEBI:57844"/>
        <dbReference type="ChEBI" id="CHEBI:58772"/>
        <dbReference type="EC" id="1.8.4.11"/>
    </reaction>
</comment>
<dbReference type="PANTHER" id="PTHR43774">
    <property type="entry name" value="PEPTIDE METHIONINE SULFOXIDE REDUCTASE"/>
    <property type="match status" value="1"/>
</dbReference>
<dbReference type="GO" id="GO:0033744">
    <property type="term" value="F:L-methionine:thioredoxin-disulfide S-oxidoreductase activity"/>
    <property type="evidence" value="ECO:0007669"/>
    <property type="project" value="RHEA"/>
</dbReference>
<feature type="signal peptide" evidence="5">
    <location>
        <begin position="1"/>
        <end position="29"/>
    </location>
</feature>
<dbReference type="GO" id="GO:0008113">
    <property type="term" value="F:peptide-methionine (S)-S-oxide reductase activity"/>
    <property type="evidence" value="ECO:0007669"/>
    <property type="project" value="UniProtKB-UniRule"/>
</dbReference>
<protein>
    <recommendedName>
        <fullName evidence="4">Peptide methionine sulfoxide reductase MsrA</fullName>
        <shortName evidence="4">Protein-methionine-S-oxide reductase</shortName>
        <ecNumber evidence="4">1.8.4.11</ecNumber>
    </recommendedName>
    <alternativeName>
        <fullName evidence="4">Peptide-methionine (S)-S-oxide reductase</fullName>
        <shortName evidence="4">Peptide Met(O) reductase</shortName>
    </alternativeName>
</protein>
<evidence type="ECO:0000256" key="1">
    <source>
        <dbReference type="ARBA" id="ARBA00023002"/>
    </source>
</evidence>
<evidence type="ECO:0000256" key="2">
    <source>
        <dbReference type="ARBA" id="ARBA00047806"/>
    </source>
</evidence>
<dbReference type="Pfam" id="PF01625">
    <property type="entry name" value="PMSR"/>
    <property type="match status" value="1"/>
</dbReference>
<comment type="function">
    <text evidence="4">Has an important function as a repair enzyme for proteins that have been inactivated by oxidation. Catalyzes the reversible oxidation-reduction of methionine sulfoxide in proteins to methionine.</text>
</comment>
<feature type="chain" id="PRO_5001692136" description="Peptide methionine sulfoxide reductase MsrA" evidence="5">
    <location>
        <begin position="30"/>
        <end position="221"/>
    </location>
</feature>
<name>A0A073J5U8_9RHOB</name>
<organism evidence="7 8">
    <name type="scientific">Pseudosulfitobacter pseudonitzschiae</name>
    <dbReference type="NCBI Taxonomy" id="1402135"/>
    <lineage>
        <taxon>Bacteria</taxon>
        <taxon>Pseudomonadati</taxon>
        <taxon>Pseudomonadota</taxon>
        <taxon>Alphaproteobacteria</taxon>
        <taxon>Rhodobacterales</taxon>
        <taxon>Roseobacteraceae</taxon>
        <taxon>Pseudosulfitobacter</taxon>
    </lineage>
</organism>
<evidence type="ECO:0000259" key="6">
    <source>
        <dbReference type="Pfam" id="PF01625"/>
    </source>
</evidence>
<dbReference type="EMBL" id="JAMD01000002">
    <property type="protein sequence ID" value="KEJ97051.1"/>
    <property type="molecule type" value="Genomic_DNA"/>
</dbReference>
<dbReference type="NCBIfam" id="TIGR00401">
    <property type="entry name" value="msrA"/>
    <property type="match status" value="1"/>
</dbReference>
<dbReference type="Proteomes" id="UP000027746">
    <property type="component" value="Unassembled WGS sequence"/>
</dbReference>
<dbReference type="InterPro" id="IPR002569">
    <property type="entry name" value="Met_Sox_Rdtase_MsrA_dom"/>
</dbReference>
<accession>A0A073J5U8</accession>
<evidence type="ECO:0000256" key="3">
    <source>
        <dbReference type="ARBA" id="ARBA00048782"/>
    </source>
</evidence>
<gene>
    <name evidence="4" type="primary">msrA</name>
    <name evidence="7" type="ORF">SUH3_09770</name>
</gene>
<keyword evidence="1 4" id="KW-0560">Oxidoreductase</keyword>
<sequence length="221" mass="23694">MNQREFVMIIQCLFLIAATCAGLSSTAQAADMKTLTVAGGCFWCVEADFEKVKGVKEAVSGFAGGTVANPTYKQVVAGGTGHYEAVQITYDADVVKADTLLNLFFRSVDPLDAGGQFCDRGDSYRTAIFAADPEQKRAAEQAKAAAQAALGKPVVTPILSAAEFYPADAYHQDYYKQSSLILTRFGPKSKANAYKAYREACGRDARVKQLWGNDAAFVPGS</sequence>
<comment type="caution">
    <text evidence="7">The sequence shown here is derived from an EMBL/GenBank/DDBJ whole genome shotgun (WGS) entry which is preliminary data.</text>
</comment>
<dbReference type="EC" id="1.8.4.11" evidence="4"/>
<evidence type="ECO:0000256" key="4">
    <source>
        <dbReference type="HAMAP-Rule" id="MF_01401"/>
    </source>
</evidence>
<dbReference type="InterPro" id="IPR036509">
    <property type="entry name" value="Met_Sox_Rdtase_MsrA_sf"/>
</dbReference>
<evidence type="ECO:0000313" key="7">
    <source>
        <dbReference type="EMBL" id="KEJ97051.1"/>
    </source>
</evidence>
<reference evidence="7 8" key="1">
    <citation type="submission" date="2014-01" db="EMBL/GenBank/DDBJ databases">
        <title>Sulfitobacter sp. H3 (MCCC 1A00686) Genome Sequencing.</title>
        <authorList>
            <person name="Lai Q."/>
            <person name="Hong Z."/>
        </authorList>
    </citation>
    <scope>NUCLEOTIDE SEQUENCE [LARGE SCALE GENOMIC DNA]</scope>
    <source>
        <strain evidence="7 8">H3</strain>
    </source>
</reference>
<dbReference type="SUPFAM" id="SSF55068">
    <property type="entry name" value="Peptide methionine sulfoxide reductase"/>
    <property type="match status" value="1"/>
</dbReference>
<keyword evidence="5" id="KW-0732">Signal</keyword>
<evidence type="ECO:0000256" key="5">
    <source>
        <dbReference type="SAM" id="SignalP"/>
    </source>
</evidence>
<keyword evidence="8" id="KW-1185">Reference proteome</keyword>
<feature type="active site" evidence="4">
    <location>
        <position position="41"/>
    </location>
</feature>
<dbReference type="PANTHER" id="PTHR43774:SF1">
    <property type="entry name" value="PEPTIDE METHIONINE SULFOXIDE REDUCTASE MSRA 2"/>
    <property type="match status" value="1"/>
</dbReference>